<feature type="domain" description="Alpha-L-rhamnosidase C-terminal" evidence="5">
    <location>
        <begin position="485"/>
        <end position="553"/>
    </location>
</feature>
<dbReference type="GO" id="GO:0030596">
    <property type="term" value="F:alpha-L-rhamnosidase activity"/>
    <property type="evidence" value="ECO:0007669"/>
    <property type="project" value="UniProtKB-EC"/>
</dbReference>
<organism evidence="6">
    <name type="scientific">plant metagenome</name>
    <dbReference type="NCBI Taxonomy" id="1297885"/>
    <lineage>
        <taxon>unclassified sequences</taxon>
        <taxon>metagenomes</taxon>
        <taxon>organismal metagenomes</taxon>
    </lineage>
</organism>
<dbReference type="Gene3D" id="1.50.10.10">
    <property type="match status" value="1"/>
</dbReference>
<dbReference type="PANTHER" id="PTHR33307">
    <property type="entry name" value="ALPHA-RHAMNOSIDASE (EUROFUNG)"/>
    <property type="match status" value="1"/>
</dbReference>
<dbReference type="InterPro" id="IPR035396">
    <property type="entry name" value="Bac_rhamnosid6H"/>
</dbReference>
<keyword evidence="6" id="KW-0326">Glycosidase</keyword>
<evidence type="ECO:0000313" key="6">
    <source>
        <dbReference type="EMBL" id="VFR97122.1"/>
    </source>
</evidence>
<dbReference type="Gene3D" id="2.60.420.10">
    <property type="entry name" value="Maltose phosphorylase, domain 3"/>
    <property type="match status" value="1"/>
</dbReference>
<dbReference type="Gene3D" id="2.60.120.260">
    <property type="entry name" value="Galactose-binding domain-like"/>
    <property type="match status" value="1"/>
</dbReference>
<dbReference type="Pfam" id="PF17389">
    <property type="entry name" value="Bac_rhamnosid6H"/>
    <property type="match status" value="1"/>
</dbReference>
<sequence length="564" mass="63039">MASWPSRAEPTVRLLDVVPASVVNENGKILVDFGKTWFGKVDIAPNARNEGRTISVVMKETTEPRPYAAIGPEPPAVRFETVRALKLGSGTQTVPLPERDLRLMPEEIGAVMPLRYVEITGWEGEFPAEAIAMRAAVAQAYQDIGALAVQGSRDAALNAIWELSRHTMAATSFAALFVDGDRERLPYEADAYINQLGWHATTGEVSVPRRTFEHLINHPSWPTEWQAHMHLMAWADYMYTGDKGFLRKHYDRLKFLTYHELMDPSDGLVDVSRMPQEFKARTRIKEKIEDIVDWLPTERDGHEMMPKNTVANAFIYNGLVHMGRIAAVLGEKDDQRYFEAQAGKLKDGLWARAARADGLLADGVGSYHTSAHSLFIPLAFGLVPDERKPLFMKALKARIQSYKGGFPSSIFTAQYLLEALFQEGEDQAALDLIVNRTERGWLHTIEKYGATVTHEAWDIKYKYNEDWTHAWGAAPANILPRFLAGVQPLEPGWTRWKLAPSKALDADLQATIPTPHGNISLRIDRANQRLTVTVPAGTRAVIERDDATQELAAGEHSLPWPSAS</sequence>
<dbReference type="GO" id="GO:0005975">
    <property type="term" value="P:carbohydrate metabolic process"/>
    <property type="evidence" value="ECO:0007669"/>
    <property type="project" value="InterPro"/>
</dbReference>
<dbReference type="EMBL" id="CAADIO010000050">
    <property type="protein sequence ID" value="VFR97122.1"/>
    <property type="molecule type" value="Genomic_DNA"/>
</dbReference>
<dbReference type="InterPro" id="IPR035398">
    <property type="entry name" value="Bac_rhamnosid_C"/>
</dbReference>
<dbReference type="InterPro" id="IPR016007">
    <property type="entry name" value="Alpha_rhamnosid"/>
</dbReference>
<dbReference type="PANTHER" id="PTHR33307:SF6">
    <property type="entry name" value="ALPHA-RHAMNOSIDASE (EUROFUNG)-RELATED"/>
    <property type="match status" value="1"/>
</dbReference>
<proteinExistence type="predicted"/>
<gene>
    <name evidence="6" type="ORF">RAN3_2764</name>
</gene>
<evidence type="ECO:0000259" key="4">
    <source>
        <dbReference type="Pfam" id="PF17389"/>
    </source>
</evidence>
<feature type="domain" description="Alpha-L-rhamnosidase six-hairpin glycosidase" evidence="4">
    <location>
        <begin position="154"/>
        <end position="481"/>
    </location>
</feature>
<dbReference type="SUPFAM" id="SSF48208">
    <property type="entry name" value="Six-hairpin glycosidases"/>
    <property type="match status" value="1"/>
</dbReference>
<evidence type="ECO:0000256" key="3">
    <source>
        <dbReference type="ARBA" id="ARBA00022801"/>
    </source>
</evidence>
<dbReference type="Pfam" id="PF17390">
    <property type="entry name" value="Bac_rhamnosid_C"/>
    <property type="match status" value="1"/>
</dbReference>
<evidence type="ECO:0000256" key="2">
    <source>
        <dbReference type="ARBA" id="ARBA00012652"/>
    </source>
</evidence>
<keyword evidence="3 6" id="KW-0378">Hydrolase</keyword>
<protein>
    <recommendedName>
        <fullName evidence="2">alpha-L-rhamnosidase</fullName>
        <ecNumber evidence="2">3.2.1.40</ecNumber>
    </recommendedName>
</protein>
<name>A0A484VER6_9ZZZZ</name>
<reference evidence="6" key="1">
    <citation type="submission" date="2019-03" db="EMBL/GenBank/DDBJ databases">
        <authorList>
            <person name="Danneels B."/>
        </authorList>
    </citation>
    <scope>NUCLEOTIDE SEQUENCE</scope>
</reference>
<dbReference type="InterPro" id="IPR008928">
    <property type="entry name" value="6-hairpin_glycosidase_sf"/>
</dbReference>
<dbReference type="InterPro" id="IPR012341">
    <property type="entry name" value="6hp_glycosidase-like_sf"/>
</dbReference>
<comment type="catalytic activity">
    <reaction evidence="1">
        <text>Hydrolysis of terminal non-reducing alpha-L-rhamnose residues in alpha-L-rhamnosides.</text>
        <dbReference type="EC" id="3.2.1.40"/>
    </reaction>
</comment>
<dbReference type="AlphaFoldDB" id="A0A484VER6"/>
<dbReference type="EC" id="3.2.1.40" evidence="2"/>
<evidence type="ECO:0000259" key="5">
    <source>
        <dbReference type="Pfam" id="PF17390"/>
    </source>
</evidence>
<evidence type="ECO:0000256" key="1">
    <source>
        <dbReference type="ARBA" id="ARBA00001445"/>
    </source>
</evidence>
<accession>A0A484VER6</accession>